<dbReference type="SUPFAM" id="SSF48403">
    <property type="entry name" value="Ankyrin repeat"/>
    <property type="match status" value="1"/>
</dbReference>
<dbReference type="InterPro" id="IPR002110">
    <property type="entry name" value="Ankyrin_rpt"/>
</dbReference>
<evidence type="ECO:0000256" key="1">
    <source>
        <dbReference type="ARBA" id="ARBA00022737"/>
    </source>
</evidence>
<evidence type="ECO:0000256" key="4">
    <source>
        <dbReference type="SAM" id="MobiDB-lite"/>
    </source>
</evidence>
<sequence>MKWEPFSSILLCYLEFSSCPCSLLSFTPIIYQLLPSVMAPRPPAAPTRGRPQKDWNASRHRKLIRLWTLTELTKEEIVKVLAATGFDAGTTNIRAQLTQLLPSDYPENWRKYHPRDDRTLKRRFYCLRRCKRGRISKERRSQLRELSLSKTLAFGKPQSGRLESFEGPVHAYRNYAASLESTPVDLSWVDLTDSQPVDPSRLLLDGSLLSSDSSAQVPSNYSMRSPPKSERSPLGKQESSPGSIRYKISSPTMLLSSTSMLSYNAPDIPFSGSSSTSGKMPIVMDEIPSHRRMMQETNSRDEPRKRFSTLSFLREQLGDKSYPEVYLKHINSVLRYSSSNSWRSSWTTLSSRASSLLSKRDSTMKHHQRFGEEAPPPGSGQDANITLNEEEVWNQLVSEDSVAPNSIPVPSYHSISPLNRNCCSNPNSLLDIAYEACENCGFSPGHHHAIQFGALSYPGLSFISKVDFYGNTPLHAAAAAVKYEDFWKINHMIDRGADVNVCNSSGETFLHFLCQKGPRGTNDIDTFLEILRSLQRLNFSFSKRDYHGRTILHNLFRFMRERGVTYGIPILFGFFSLIKPDLAAADNAGNRLWETLHDITREKGKKYNEDLTSLTSQFSLAHFHIYPYQSKLANKTREEISVWTAQVLFTEGFTWIDSEGDTLLTALLKFQQPGTADSNDHFLRSTIKSIIEDGADIHMRDRNGDTALSLAAKGGFRLVVLFLLEKGANVHSRDYRGMGILSQLERRIALAADNANLWASIYSCYLALVDAGAKSNPTDRDEWMLAPLTREGDQDVGRS</sequence>
<dbReference type="PANTHER" id="PTHR24198:SF165">
    <property type="entry name" value="ANKYRIN REPEAT-CONTAINING PROTEIN-RELATED"/>
    <property type="match status" value="1"/>
</dbReference>
<evidence type="ECO:0000313" key="6">
    <source>
        <dbReference type="Proteomes" id="UP000235786"/>
    </source>
</evidence>
<dbReference type="PROSITE" id="PS50088">
    <property type="entry name" value="ANK_REPEAT"/>
    <property type="match status" value="2"/>
</dbReference>
<keyword evidence="1" id="KW-0677">Repeat</keyword>
<keyword evidence="6" id="KW-1185">Reference proteome</keyword>
<reference evidence="5 6" key="1">
    <citation type="submission" date="2016-04" db="EMBL/GenBank/DDBJ databases">
        <title>A degradative enzymes factory behind the ericoid mycorrhizal symbiosis.</title>
        <authorList>
            <consortium name="DOE Joint Genome Institute"/>
            <person name="Martino E."/>
            <person name="Morin E."/>
            <person name="Grelet G."/>
            <person name="Kuo A."/>
            <person name="Kohler A."/>
            <person name="Daghino S."/>
            <person name="Barry K."/>
            <person name="Choi C."/>
            <person name="Cichocki N."/>
            <person name="Clum A."/>
            <person name="Copeland A."/>
            <person name="Hainaut M."/>
            <person name="Haridas S."/>
            <person name="Labutti K."/>
            <person name="Lindquist E."/>
            <person name="Lipzen A."/>
            <person name="Khouja H.-R."/>
            <person name="Murat C."/>
            <person name="Ohm R."/>
            <person name="Olson A."/>
            <person name="Spatafora J."/>
            <person name="Veneault-Fourrey C."/>
            <person name="Henrissat B."/>
            <person name="Grigoriev I."/>
            <person name="Martin F."/>
            <person name="Perotto S."/>
        </authorList>
    </citation>
    <scope>NUCLEOTIDE SEQUENCE [LARGE SCALE GENOMIC DNA]</scope>
    <source>
        <strain evidence="5 6">F</strain>
    </source>
</reference>
<feature type="repeat" description="ANK" evidence="3">
    <location>
        <begin position="703"/>
        <end position="735"/>
    </location>
</feature>
<dbReference type="AlphaFoldDB" id="A0A2J6R0H2"/>
<gene>
    <name evidence="5" type="ORF">L207DRAFT_640349</name>
</gene>
<dbReference type="OrthoDB" id="194358at2759"/>
<evidence type="ECO:0000256" key="2">
    <source>
        <dbReference type="ARBA" id="ARBA00023043"/>
    </source>
</evidence>
<evidence type="ECO:0000313" key="5">
    <source>
        <dbReference type="EMBL" id="PMD32026.1"/>
    </source>
</evidence>
<evidence type="ECO:0000256" key="3">
    <source>
        <dbReference type="PROSITE-ProRule" id="PRU00023"/>
    </source>
</evidence>
<dbReference type="STRING" id="1149755.A0A2J6R0H2"/>
<dbReference type="Gene3D" id="1.25.40.20">
    <property type="entry name" value="Ankyrin repeat-containing domain"/>
    <property type="match status" value="1"/>
</dbReference>
<dbReference type="SMART" id="SM00248">
    <property type="entry name" value="ANK"/>
    <property type="match status" value="4"/>
</dbReference>
<organism evidence="5 6">
    <name type="scientific">Hyaloscypha variabilis (strain UAMH 11265 / GT02V1 / F)</name>
    <name type="common">Meliniomyces variabilis</name>
    <dbReference type="NCBI Taxonomy" id="1149755"/>
    <lineage>
        <taxon>Eukaryota</taxon>
        <taxon>Fungi</taxon>
        <taxon>Dikarya</taxon>
        <taxon>Ascomycota</taxon>
        <taxon>Pezizomycotina</taxon>
        <taxon>Leotiomycetes</taxon>
        <taxon>Helotiales</taxon>
        <taxon>Hyaloscyphaceae</taxon>
        <taxon>Hyaloscypha</taxon>
        <taxon>Hyaloscypha variabilis</taxon>
    </lineage>
</organism>
<proteinExistence type="predicted"/>
<dbReference type="EMBL" id="KZ613960">
    <property type="protein sequence ID" value="PMD32026.1"/>
    <property type="molecule type" value="Genomic_DNA"/>
</dbReference>
<feature type="region of interest" description="Disordered" evidence="4">
    <location>
        <begin position="211"/>
        <end position="247"/>
    </location>
</feature>
<protein>
    <submittedName>
        <fullName evidence="5">Ankyrin</fullName>
    </submittedName>
</protein>
<dbReference type="InterPro" id="IPR036770">
    <property type="entry name" value="Ankyrin_rpt-contain_sf"/>
</dbReference>
<feature type="region of interest" description="Disordered" evidence="4">
    <location>
        <begin position="357"/>
        <end position="379"/>
    </location>
</feature>
<dbReference type="PANTHER" id="PTHR24198">
    <property type="entry name" value="ANKYRIN REPEAT AND PROTEIN KINASE DOMAIN-CONTAINING PROTEIN"/>
    <property type="match status" value="1"/>
</dbReference>
<feature type="repeat" description="ANK" evidence="3">
    <location>
        <begin position="469"/>
        <end position="504"/>
    </location>
</feature>
<dbReference type="Pfam" id="PF00023">
    <property type="entry name" value="Ank"/>
    <property type="match status" value="2"/>
</dbReference>
<accession>A0A2J6R0H2</accession>
<name>A0A2J6R0H2_HYAVF</name>
<keyword evidence="2 3" id="KW-0040">ANK repeat</keyword>
<feature type="compositionally biased region" description="Basic and acidic residues" evidence="4">
    <location>
        <begin position="358"/>
        <end position="372"/>
    </location>
</feature>
<dbReference type="Proteomes" id="UP000235786">
    <property type="component" value="Unassembled WGS sequence"/>
</dbReference>
<dbReference type="PROSITE" id="PS50297">
    <property type="entry name" value="ANK_REP_REGION"/>
    <property type="match status" value="2"/>
</dbReference>